<keyword evidence="2" id="KW-1185">Reference proteome</keyword>
<dbReference type="EMBL" id="JADXDR010000098">
    <property type="protein sequence ID" value="KAI7839573.1"/>
    <property type="molecule type" value="Genomic_DNA"/>
</dbReference>
<protein>
    <submittedName>
        <fullName evidence="1">Uncharacterized protein</fullName>
    </submittedName>
</protein>
<dbReference type="PANTHER" id="PTHR31033">
    <property type="entry name" value="PROTEIN, PUTATIVE-RELATED"/>
    <property type="match status" value="1"/>
</dbReference>
<evidence type="ECO:0000313" key="2">
    <source>
        <dbReference type="Proteomes" id="UP001205105"/>
    </source>
</evidence>
<organism evidence="1 2">
    <name type="scientific">Chlorella ohadii</name>
    <dbReference type="NCBI Taxonomy" id="2649997"/>
    <lineage>
        <taxon>Eukaryota</taxon>
        <taxon>Viridiplantae</taxon>
        <taxon>Chlorophyta</taxon>
        <taxon>core chlorophytes</taxon>
        <taxon>Trebouxiophyceae</taxon>
        <taxon>Chlorellales</taxon>
        <taxon>Chlorellaceae</taxon>
        <taxon>Chlorella clade</taxon>
        <taxon>Chlorella</taxon>
    </lineage>
</organism>
<dbReference type="Proteomes" id="UP001205105">
    <property type="component" value="Unassembled WGS sequence"/>
</dbReference>
<reference evidence="1" key="1">
    <citation type="submission" date="2020-11" db="EMBL/GenBank/DDBJ databases">
        <title>Chlorella ohadii genome sequencing and assembly.</title>
        <authorList>
            <person name="Murik O."/>
            <person name="Treves H."/>
            <person name="Kedem I."/>
            <person name="Shotland Y."/>
            <person name="Kaplan A."/>
        </authorList>
    </citation>
    <scope>NUCLEOTIDE SEQUENCE</scope>
    <source>
        <strain evidence="1">1</strain>
    </source>
</reference>
<dbReference type="AlphaFoldDB" id="A0AAD5DNF9"/>
<sequence>MPGDCPLAAAVRRCPFLAQVGAREGEAFARRIAANPFAPAAGQPPLLEEEGLSGYEATLRLFHGPGGVVPLRRFADAPAPSAAAPSGCPFRAAAATAAVSSALPADQPASAAQPAAAAARCPVTAVATPAGSCPQGRALPFASMSLSGFGFVPDPGQALAMSGTAIAAGLPCGMWREHTKKFSPQWFLAVHAAIPFVAMLRKAVLMPKWAILLTLIGSIAGQSVGARMERQRMLQLSARRNPALTASAASPSASAGTIAAQPRNDCVMPGLEAGCRQCLKAAQSAISWTLAPVVVQ</sequence>
<proteinExistence type="predicted"/>
<accession>A0AAD5DNF9</accession>
<dbReference type="PANTHER" id="PTHR31033:SF18">
    <property type="entry name" value="OS06G0115800 PROTEIN"/>
    <property type="match status" value="1"/>
</dbReference>
<comment type="caution">
    <text evidence="1">The sequence shown here is derived from an EMBL/GenBank/DDBJ whole genome shotgun (WGS) entry which is preliminary data.</text>
</comment>
<gene>
    <name evidence="1" type="ORF">COHA_006699</name>
</gene>
<name>A0AAD5DNF9_9CHLO</name>
<evidence type="ECO:0000313" key="1">
    <source>
        <dbReference type="EMBL" id="KAI7839573.1"/>
    </source>
</evidence>